<keyword evidence="1" id="KW-0812">Transmembrane</keyword>
<reference evidence="2" key="1">
    <citation type="submission" date="2022-10" db="EMBL/GenBank/DDBJ databases">
        <title>Determination and structural analysis of whole genome sequence of Sarocladium strictum F4-1.</title>
        <authorList>
            <person name="Hu L."/>
            <person name="Jiang Y."/>
        </authorList>
    </citation>
    <scope>NUCLEOTIDE SEQUENCE</scope>
    <source>
        <strain evidence="2">F4-1</strain>
    </source>
</reference>
<feature type="transmembrane region" description="Helical" evidence="1">
    <location>
        <begin position="81"/>
        <end position="100"/>
    </location>
</feature>
<name>A0AA39LC86_SARSR</name>
<proteinExistence type="predicted"/>
<sequence>MFTRAVGLRHAVWRPWAVKPSITAPRSSPTIRHMSLLPWRRKPTVKAAPLPVYFPRPSTSPWRRPWRQPGRGILFRKLGRFMFATLVFYGCYEVFMMLVFDPFLDWNDAEWENMSEKERQKIIEMEEEYAPMIFLPFPFTTKAVPQPPYKGSDPEWITFLSINKDKKMQEEIRRELTETVRRGVEKHPLFSQLLGSKSIKVTKRWLEIIYPRAPPPKHMISGIFIDDEGIGWTDRPIDSLALKHLDTAIRPTAVALGAWTWTSIVLKSMFSEVGKMFGIGVETPPPTTWHSTILGRPIQDVYGSKSQSGPPGTDGLNTQISLHGQSQEDMGPELSEFEKRMREHALLATQGALVTFSKNWKPIKRPPTRGCIRVDGLVELQGEKAFMSVWVLGWYDPKAKKFVGIETRLKHLIQYKQKPAPH</sequence>
<dbReference type="AlphaFoldDB" id="A0AA39LC86"/>
<keyword evidence="1" id="KW-1133">Transmembrane helix</keyword>
<organism evidence="2 3">
    <name type="scientific">Sarocladium strictum</name>
    <name type="common">Black bundle disease fungus</name>
    <name type="synonym">Acremonium strictum</name>
    <dbReference type="NCBI Taxonomy" id="5046"/>
    <lineage>
        <taxon>Eukaryota</taxon>
        <taxon>Fungi</taxon>
        <taxon>Dikarya</taxon>
        <taxon>Ascomycota</taxon>
        <taxon>Pezizomycotina</taxon>
        <taxon>Sordariomycetes</taxon>
        <taxon>Hypocreomycetidae</taxon>
        <taxon>Hypocreales</taxon>
        <taxon>Sarocladiaceae</taxon>
        <taxon>Sarocladium</taxon>
    </lineage>
</organism>
<gene>
    <name evidence="2" type="ORF">NLU13_1436</name>
</gene>
<evidence type="ECO:0000313" key="2">
    <source>
        <dbReference type="EMBL" id="KAK0391938.1"/>
    </source>
</evidence>
<evidence type="ECO:0000313" key="3">
    <source>
        <dbReference type="Proteomes" id="UP001175261"/>
    </source>
</evidence>
<keyword evidence="3" id="KW-1185">Reference proteome</keyword>
<dbReference type="Proteomes" id="UP001175261">
    <property type="component" value="Unassembled WGS sequence"/>
</dbReference>
<comment type="caution">
    <text evidence="2">The sequence shown here is derived from an EMBL/GenBank/DDBJ whole genome shotgun (WGS) entry which is preliminary data.</text>
</comment>
<dbReference type="EMBL" id="JAPDFR010000001">
    <property type="protein sequence ID" value="KAK0391938.1"/>
    <property type="molecule type" value="Genomic_DNA"/>
</dbReference>
<evidence type="ECO:0000256" key="1">
    <source>
        <dbReference type="SAM" id="Phobius"/>
    </source>
</evidence>
<protein>
    <submittedName>
        <fullName evidence="2">Uncharacterized protein</fullName>
    </submittedName>
</protein>
<keyword evidence="1" id="KW-0472">Membrane</keyword>
<accession>A0AA39LC86</accession>